<keyword evidence="1" id="KW-1133">Transmembrane helix</keyword>
<evidence type="ECO:0000259" key="2">
    <source>
        <dbReference type="PROSITE" id="PS51782"/>
    </source>
</evidence>
<dbReference type="PROSITE" id="PS51782">
    <property type="entry name" value="LYSM"/>
    <property type="match status" value="1"/>
</dbReference>
<keyword evidence="1" id="KW-0812">Transmembrane</keyword>
<comment type="caution">
    <text evidence="3">The sequence shown here is derived from an EMBL/GenBank/DDBJ whole genome shotgun (WGS) entry which is preliminary data.</text>
</comment>
<dbReference type="AlphaFoldDB" id="R7RTX3"/>
<dbReference type="InterPro" id="IPR031571">
    <property type="entry name" value="RcpC_dom"/>
</dbReference>
<dbReference type="Proteomes" id="UP000014923">
    <property type="component" value="Unassembled WGS sequence"/>
</dbReference>
<dbReference type="HOGENOM" id="CLU_057068_3_0_9"/>
<feature type="domain" description="LysM" evidence="2">
    <location>
        <begin position="248"/>
        <end position="295"/>
    </location>
</feature>
<accession>R7RTX3</accession>
<dbReference type="Pfam" id="PF16976">
    <property type="entry name" value="RcpC"/>
    <property type="match status" value="1"/>
</dbReference>
<evidence type="ECO:0000313" key="4">
    <source>
        <dbReference type="Proteomes" id="UP000014923"/>
    </source>
</evidence>
<dbReference type="Gene3D" id="3.90.1210.10">
    <property type="entry name" value="Antifreeze-like/N-acetylneuraminic acid synthase C-terminal domain"/>
    <property type="match status" value="1"/>
</dbReference>
<organism evidence="3 4">
    <name type="scientific">Thermobrachium celere DSM 8682</name>
    <dbReference type="NCBI Taxonomy" id="941824"/>
    <lineage>
        <taxon>Bacteria</taxon>
        <taxon>Bacillati</taxon>
        <taxon>Bacillota</taxon>
        <taxon>Clostridia</taxon>
        <taxon>Eubacteriales</taxon>
        <taxon>Clostridiaceae</taxon>
        <taxon>Thermobrachium</taxon>
    </lineage>
</organism>
<dbReference type="Pfam" id="PF08666">
    <property type="entry name" value="SAF"/>
    <property type="match status" value="1"/>
</dbReference>
<keyword evidence="4" id="KW-1185">Reference proteome</keyword>
<sequence>MNTLTKRLFILAFILSLILTSMVYVYLNKFNFKNSKQEFVKVLVANADIPKGTVIEKKMLREIDIPKDICQQGYVREYSSVLGKFAKENIIKDEILIFEKIQSQQISELSFNIDENHRAVSVNVTGDTGVSYLLKPGDYVDVIVFLSEKRENNRIVRRDIAKVILQNIKVLAVDRNITRENNPKDDGKVPPRFFVTLEVPAQDVEKLVLAEDIGKIKLSLRSNRSTDILNTNGALEKDFFLNKEEKYVYYKVKKGDTLRNISRAFYGHPDNYDLLKEINNIRDENIIVPGMVIKVPVSNN</sequence>
<dbReference type="CDD" id="cd11614">
    <property type="entry name" value="SAF_CpaB_FlgA_like"/>
    <property type="match status" value="1"/>
</dbReference>
<dbReference type="InterPro" id="IPR017592">
    <property type="entry name" value="Pilus_assmbl_Flp-typ_CpaB"/>
</dbReference>
<dbReference type="RefSeq" id="WP_018663470.1">
    <property type="nucleotide sequence ID" value="NZ_HF952018.1"/>
</dbReference>
<dbReference type="Pfam" id="PF01476">
    <property type="entry name" value="LysM"/>
    <property type="match status" value="1"/>
</dbReference>
<evidence type="ECO:0000256" key="1">
    <source>
        <dbReference type="SAM" id="Phobius"/>
    </source>
</evidence>
<dbReference type="Gene3D" id="3.10.350.10">
    <property type="entry name" value="LysM domain"/>
    <property type="match status" value="1"/>
</dbReference>
<feature type="transmembrane region" description="Helical" evidence="1">
    <location>
        <begin position="7"/>
        <end position="27"/>
    </location>
</feature>
<name>R7RTX3_9CLOT</name>
<evidence type="ECO:0000313" key="3">
    <source>
        <dbReference type="EMBL" id="CDF58758.1"/>
    </source>
</evidence>
<gene>
    <name evidence="3" type="ORF">TCEL_00977</name>
</gene>
<dbReference type="NCBIfam" id="TIGR03177">
    <property type="entry name" value="pilus_cpaB"/>
    <property type="match status" value="1"/>
</dbReference>
<dbReference type="InterPro" id="IPR018392">
    <property type="entry name" value="LysM"/>
</dbReference>
<reference evidence="3" key="1">
    <citation type="submission" date="2013-03" db="EMBL/GenBank/DDBJ databases">
        <title>Draft genome sequence of the hydrogen-ethanol-producing anaerobic alkalithermophilic Caloramator celere.</title>
        <authorList>
            <person name="Ciranna A."/>
            <person name="Larjo A."/>
            <person name="Kivisto A."/>
            <person name="Santala V."/>
            <person name="Roos C."/>
            <person name="Karp M."/>
        </authorList>
    </citation>
    <scope>NUCLEOTIDE SEQUENCE [LARGE SCALE GENOMIC DNA]</scope>
    <source>
        <strain evidence="3">DSM 8682</strain>
    </source>
</reference>
<dbReference type="EMBL" id="CAVN010000100">
    <property type="protein sequence ID" value="CDF58758.1"/>
    <property type="molecule type" value="Genomic_DNA"/>
</dbReference>
<dbReference type="SMART" id="SM00858">
    <property type="entry name" value="SAF"/>
    <property type="match status" value="1"/>
</dbReference>
<dbReference type="InterPro" id="IPR036779">
    <property type="entry name" value="LysM_dom_sf"/>
</dbReference>
<dbReference type="OrthoDB" id="1757906at2"/>
<proteinExistence type="predicted"/>
<keyword evidence="1" id="KW-0472">Membrane</keyword>
<dbReference type="SMART" id="SM00257">
    <property type="entry name" value="LysM"/>
    <property type="match status" value="1"/>
</dbReference>
<dbReference type="eggNOG" id="COG3745">
    <property type="taxonomic scope" value="Bacteria"/>
</dbReference>
<dbReference type="InterPro" id="IPR013974">
    <property type="entry name" value="SAF"/>
</dbReference>
<protein>
    <submittedName>
        <fullName evidence="3">Flp pilus assembly protein</fullName>
    </submittedName>
</protein>
<dbReference type="CDD" id="cd00118">
    <property type="entry name" value="LysM"/>
    <property type="match status" value="1"/>
</dbReference>
<dbReference type="SUPFAM" id="SSF54106">
    <property type="entry name" value="LysM domain"/>
    <property type="match status" value="1"/>
</dbReference>